<sequence>MLTKKHLIIGAMLHGAGGNMASWKHPSGPADASVNISHYRELVEKAEEAKIDFVFVADGLAINKDVLPHFLNRFEPLTILSALASVTSHIGLVGTLSTSYTQPFTVARQFGSLDLISGGRAGWNVVTSPSTGAAHNHSQASFPNHALRYEIAEEHVEVVKGLWDSYEDDAFLYDRENDTYFDPNKMHAIHHQGKHFQVEGPLNIQRSPQGQTVVFQAGSSDAGRDLAAKTADAVFTGHKDLEAALAFYQDVKNRAKEHGRNPDDIAILPGIGPIIGETEEEVEGKYAALRNGVSIHTALNYLGRYFDHYDFSVHALDEAFPDIGEVGSEAFKSTTDLIKADAKKHGKTLRQVALEATTPRSEFSGTPEHVANEIERWFHAGALDGIIFGSPLLNDGLHLFIEKVLPILQEKGIAQTDYAGSTLRENLGLPFKQNRHTKTISKAGV</sequence>
<keyword evidence="2" id="KW-0288">FMN</keyword>
<dbReference type="InterPro" id="IPR016215">
    <property type="entry name" value="NTA_MOA"/>
</dbReference>
<dbReference type="PANTHER" id="PTHR30011">
    <property type="entry name" value="ALKANESULFONATE MONOOXYGENASE-RELATED"/>
    <property type="match status" value="1"/>
</dbReference>
<evidence type="ECO:0000256" key="4">
    <source>
        <dbReference type="ARBA" id="ARBA00023033"/>
    </source>
</evidence>
<dbReference type="EMBL" id="JBCITK010000001">
    <property type="protein sequence ID" value="MEN0644536.1"/>
    <property type="molecule type" value="Genomic_DNA"/>
</dbReference>
<dbReference type="SUPFAM" id="SSF51679">
    <property type="entry name" value="Bacterial luciferase-like"/>
    <property type="match status" value="1"/>
</dbReference>
<keyword evidence="8" id="KW-1185">Reference proteome</keyword>
<evidence type="ECO:0000256" key="5">
    <source>
        <dbReference type="ARBA" id="ARBA00033748"/>
    </source>
</evidence>
<reference evidence="7 8" key="1">
    <citation type="submission" date="2024-03" db="EMBL/GenBank/DDBJ databases">
        <title>Bacilli Hybrid Assemblies.</title>
        <authorList>
            <person name="Kovac J."/>
        </authorList>
    </citation>
    <scope>NUCLEOTIDE SEQUENCE [LARGE SCALE GENOMIC DNA]</scope>
    <source>
        <strain evidence="7 8">FSL R7-0666</strain>
    </source>
</reference>
<evidence type="ECO:0000256" key="1">
    <source>
        <dbReference type="ARBA" id="ARBA00022630"/>
    </source>
</evidence>
<evidence type="ECO:0000259" key="6">
    <source>
        <dbReference type="Pfam" id="PF00296"/>
    </source>
</evidence>
<organism evidence="7 8">
    <name type="scientific">Alkalicoccobacillus gibsonii</name>
    <dbReference type="NCBI Taxonomy" id="79881"/>
    <lineage>
        <taxon>Bacteria</taxon>
        <taxon>Bacillati</taxon>
        <taxon>Bacillota</taxon>
        <taxon>Bacilli</taxon>
        <taxon>Bacillales</taxon>
        <taxon>Bacillaceae</taxon>
        <taxon>Alkalicoccobacillus</taxon>
    </lineage>
</organism>
<dbReference type="InterPro" id="IPR036661">
    <property type="entry name" value="Luciferase-like_sf"/>
</dbReference>
<dbReference type="NCBIfam" id="TIGR03860">
    <property type="entry name" value="FMN_nitrolo"/>
    <property type="match status" value="1"/>
</dbReference>
<dbReference type="GO" id="GO:0016491">
    <property type="term" value="F:oxidoreductase activity"/>
    <property type="evidence" value="ECO:0007669"/>
    <property type="project" value="UniProtKB-KW"/>
</dbReference>
<evidence type="ECO:0000313" key="8">
    <source>
        <dbReference type="Proteomes" id="UP001418796"/>
    </source>
</evidence>
<dbReference type="Proteomes" id="UP001418796">
    <property type="component" value="Unassembled WGS sequence"/>
</dbReference>
<evidence type="ECO:0000313" key="7">
    <source>
        <dbReference type="EMBL" id="MEN0644536.1"/>
    </source>
</evidence>
<comment type="caution">
    <text evidence="7">The sequence shown here is derived from an EMBL/GenBank/DDBJ whole genome shotgun (WGS) entry which is preliminary data.</text>
</comment>
<dbReference type="Pfam" id="PF00296">
    <property type="entry name" value="Bac_luciferase"/>
    <property type="match status" value="1"/>
</dbReference>
<dbReference type="InterPro" id="IPR011251">
    <property type="entry name" value="Luciferase-like_dom"/>
</dbReference>
<dbReference type="EC" id="1.-.-.-" evidence="7"/>
<evidence type="ECO:0000256" key="3">
    <source>
        <dbReference type="ARBA" id="ARBA00023002"/>
    </source>
</evidence>
<keyword evidence="1" id="KW-0285">Flavoprotein</keyword>
<dbReference type="InterPro" id="IPR051260">
    <property type="entry name" value="Diverse_substr_monoxygenases"/>
</dbReference>
<name>A0ABU9VKW0_9BACI</name>
<dbReference type="RefSeq" id="WP_343132118.1">
    <property type="nucleotide sequence ID" value="NZ_JBCITK010000001.1"/>
</dbReference>
<keyword evidence="4" id="KW-0503">Monooxygenase</keyword>
<dbReference type="Gene3D" id="3.20.20.30">
    <property type="entry name" value="Luciferase-like domain"/>
    <property type="match status" value="1"/>
</dbReference>
<gene>
    <name evidence="7" type="ORF">MKY91_15390</name>
</gene>
<accession>A0ABU9VKW0</accession>
<protein>
    <submittedName>
        <fullName evidence="7">LLM class flavin-dependent oxidoreductase</fullName>
        <ecNumber evidence="7">1.-.-.-</ecNumber>
    </submittedName>
</protein>
<dbReference type="CDD" id="cd01095">
    <property type="entry name" value="Nitrilotriacetate_monoxgenase"/>
    <property type="match status" value="1"/>
</dbReference>
<evidence type="ECO:0000256" key="2">
    <source>
        <dbReference type="ARBA" id="ARBA00022643"/>
    </source>
</evidence>
<comment type="similarity">
    <text evidence="5">Belongs to the NtaA/SnaA/DszA monooxygenase family.</text>
</comment>
<keyword evidence="3 7" id="KW-0560">Oxidoreductase</keyword>
<proteinExistence type="inferred from homology"/>
<feature type="domain" description="Luciferase-like" evidence="6">
    <location>
        <begin position="21"/>
        <end position="382"/>
    </location>
</feature>
<dbReference type="PANTHER" id="PTHR30011:SF16">
    <property type="entry name" value="C2H2 FINGER DOMAIN TRANSCRIPTION FACTOR (EUROFUNG)-RELATED"/>
    <property type="match status" value="1"/>
</dbReference>
<dbReference type="PIRSF" id="PIRSF000337">
    <property type="entry name" value="NTA_MOA"/>
    <property type="match status" value="1"/>
</dbReference>